<dbReference type="InterPro" id="IPR021074">
    <property type="entry name" value="Formate_DH_dsu"/>
</dbReference>
<sequence length="82" mass="9043">MNLHSLIDMANQIGDFFSTMPDAEEASMGIATHISKFWEPRMRKLLMDAIAADEAVDLLPGVKSALLAHADLMKDRRVSQSA</sequence>
<dbReference type="RefSeq" id="WP_284281752.1">
    <property type="nucleotide sequence ID" value="NZ_BSOJ01000026.1"/>
</dbReference>
<comment type="caution">
    <text evidence="1">The sequence shown here is derived from an EMBL/GenBank/DDBJ whole genome shotgun (WGS) entry which is preliminary data.</text>
</comment>
<proteinExistence type="predicted"/>
<gene>
    <name evidence="1" type="ORF">GCM10007875_21330</name>
</gene>
<dbReference type="Pfam" id="PF11390">
    <property type="entry name" value="FdsD"/>
    <property type="match status" value="1"/>
</dbReference>
<dbReference type="Proteomes" id="UP001156664">
    <property type="component" value="Unassembled WGS sequence"/>
</dbReference>
<protein>
    <submittedName>
        <fullName evidence="1">Formate dehydrogenase subunit delta</fullName>
    </submittedName>
</protein>
<name>A0ABQ5YSK8_9BURK</name>
<keyword evidence="2" id="KW-1185">Reference proteome</keyword>
<accession>A0ABQ5YSK8</accession>
<organism evidence="1 2">
    <name type="scientific">Limnobacter litoralis</name>
    <dbReference type="NCBI Taxonomy" id="481366"/>
    <lineage>
        <taxon>Bacteria</taxon>
        <taxon>Pseudomonadati</taxon>
        <taxon>Pseudomonadota</taxon>
        <taxon>Betaproteobacteria</taxon>
        <taxon>Burkholderiales</taxon>
        <taxon>Burkholderiaceae</taxon>
        <taxon>Limnobacter</taxon>
    </lineage>
</organism>
<reference evidence="2" key="1">
    <citation type="journal article" date="2019" name="Int. J. Syst. Evol. Microbiol.">
        <title>The Global Catalogue of Microorganisms (GCM) 10K type strain sequencing project: providing services to taxonomists for standard genome sequencing and annotation.</title>
        <authorList>
            <consortium name="The Broad Institute Genomics Platform"/>
            <consortium name="The Broad Institute Genome Sequencing Center for Infectious Disease"/>
            <person name="Wu L."/>
            <person name="Ma J."/>
        </authorList>
    </citation>
    <scope>NUCLEOTIDE SEQUENCE [LARGE SCALE GENOMIC DNA]</scope>
    <source>
        <strain evidence="2">NBRC 105857</strain>
    </source>
</reference>
<evidence type="ECO:0000313" key="2">
    <source>
        <dbReference type="Proteomes" id="UP001156664"/>
    </source>
</evidence>
<dbReference type="EMBL" id="BSOJ01000026">
    <property type="protein sequence ID" value="GLR27042.1"/>
    <property type="molecule type" value="Genomic_DNA"/>
</dbReference>
<evidence type="ECO:0000313" key="1">
    <source>
        <dbReference type="EMBL" id="GLR27042.1"/>
    </source>
</evidence>